<dbReference type="EMBL" id="CP119311">
    <property type="protein sequence ID" value="WEK35975.1"/>
    <property type="molecule type" value="Genomic_DNA"/>
</dbReference>
<feature type="signal peptide" evidence="1">
    <location>
        <begin position="1"/>
        <end position="18"/>
    </location>
</feature>
<evidence type="ECO:0000256" key="1">
    <source>
        <dbReference type="SAM" id="SignalP"/>
    </source>
</evidence>
<gene>
    <name evidence="2" type="ORF">P0Y53_00555</name>
</gene>
<organism evidence="2 3">
    <name type="scientific">Candidatus Pseudobacter hemicellulosilyticus</name>
    <dbReference type="NCBI Taxonomy" id="3121375"/>
    <lineage>
        <taxon>Bacteria</taxon>
        <taxon>Pseudomonadati</taxon>
        <taxon>Bacteroidota</taxon>
        <taxon>Chitinophagia</taxon>
        <taxon>Chitinophagales</taxon>
        <taxon>Chitinophagaceae</taxon>
        <taxon>Pseudobacter</taxon>
    </lineage>
</organism>
<reference evidence="2" key="1">
    <citation type="submission" date="2023-03" db="EMBL/GenBank/DDBJ databases">
        <title>Andean soil-derived lignocellulolytic bacterial consortium as a source of novel taxa and putative plastic-active enzymes.</title>
        <authorList>
            <person name="Diaz-Garcia L."/>
            <person name="Chuvochina M."/>
            <person name="Feuerriegel G."/>
            <person name="Bunk B."/>
            <person name="Sproer C."/>
            <person name="Streit W.R."/>
            <person name="Rodriguez L.M."/>
            <person name="Overmann J."/>
            <person name="Jimenez D.J."/>
        </authorList>
    </citation>
    <scope>NUCLEOTIDE SEQUENCE</scope>
    <source>
        <strain evidence="2">MAG 7</strain>
    </source>
</reference>
<dbReference type="AlphaFoldDB" id="A0AAJ6BFS5"/>
<feature type="chain" id="PRO_5042571938" evidence="1">
    <location>
        <begin position="19"/>
        <end position="212"/>
    </location>
</feature>
<dbReference type="Proteomes" id="UP001220610">
    <property type="component" value="Chromosome"/>
</dbReference>
<sequence length="212" mass="24102">MRLFLLPVFLLTAFSALAQSDSYPDNRNKREAYTRMAEKDLKNDLAAFAFAALDDRLNKQPLQSIPAVDFGANFITFEYDSFSVTIKGGVFRPSEHKLQYFDEKYLVKIDNKPFYGSYGSVPQSNIASVTVLIGKDTIAIPQTAIFDLYSPEFTYSGANGSTRTNNGVYLSPDKRTLYIYMLNHETIGKYEVTWIIQDKKYLRRVVDSGLLH</sequence>
<protein>
    <submittedName>
        <fullName evidence="2">Uncharacterized protein</fullName>
    </submittedName>
</protein>
<evidence type="ECO:0000313" key="2">
    <source>
        <dbReference type="EMBL" id="WEK35975.1"/>
    </source>
</evidence>
<accession>A0AAJ6BFS5</accession>
<name>A0AAJ6BFS5_9BACT</name>
<evidence type="ECO:0000313" key="3">
    <source>
        <dbReference type="Proteomes" id="UP001220610"/>
    </source>
</evidence>
<proteinExistence type="predicted"/>
<keyword evidence="1" id="KW-0732">Signal</keyword>